<dbReference type="RefSeq" id="WP_245356207.1">
    <property type="nucleotide sequence ID" value="NZ_BAAAJY010000006.1"/>
</dbReference>
<evidence type="ECO:0000256" key="2">
    <source>
        <dbReference type="SAM" id="Phobius"/>
    </source>
</evidence>
<reference evidence="3 4" key="1">
    <citation type="submission" date="2021-03" db="EMBL/GenBank/DDBJ databases">
        <title>Sequencing the genomes of 1000 actinobacteria strains.</title>
        <authorList>
            <person name="Klenk H.-P."/>
        </authorList>
    </citation>
    <scope>NUCLEOTIDE SEQUENCE [LARGE SCALE GENOMIC DNA]</scope>
    <source>
        <strain evidence="3 4">DSM 15797</strain>
    </source>
</reference>
<feature type="transmembrane region" description="Helical" evidence="2">
    <location>
        <begin position="124"/>
        <end position="145"/>
    </location>
</feature>
<feature type="region of interest" description="Disordered" evidence="1">
    <location>
        <begin position="156"/>
        <end position="180"/>
    </location>
</feature>
<feature type="transmembrane region" description="Helical" evidence="2">
    <location>
        <begin position="56"/>
        <end position="78"/>
    </location>
</feature>
<keyword evidence="2" id="KW-0812">Transmembrane</keyword>
<dbReference type="EMBL" id="JAGIOF010000001">
    <property type="protein sequence ID" value="MBP2384782.1"/>
    <property type="molecule type" value="Genomic_DNA"/>
</dbReference>
<keyword evidence="2" id="KW-0472">Membrane</keyword>
<comment type="caution">
    <text evidence="3">The sequence shown here is derived from an EMBL/GenBank/DDBJ whole genome shotgun (WGS) entry which is preliminary data.</text>
</comment>
<sequence length="180" mass="19521">MTQGRNETVEERLDRNWNELLQELRVMQTGVQILAAFLVVLPFQSRFTILNAADRVFYMVLLVFSALLIVLIVTPVAVHRHLFGHRVKVTTVRMGHAISKIVIPSVGILVAGCVWFVVQVLDGWVSGVIVGGATMLAVFILLFALPRIIKPSLSLSDPADEPGADEPGADVPGTDVPGTG</sequence>
<organism evidence="3 4">
    <name type="scientific">Paeniglutamicibacter kerguelensis</name>
    <dbReference type="NCBI Taxonomy" id="254788"/>
    <lineage>
        <taxon>Bacteria</taxon>
        <taxon>Bacillati</taxon>
        <taxon>Actinomycetota</taxon>
        <taxon>Actinomycetes</taxon>
        <taxon>Micrococcales</taxon>
        <taxon>Micrococcaceae</taxon>
        <taxon>Paeniglutamicibacter</taxon>
    </lineage>
</organism>
<name>A0ABS4X8I7_9MICC</name>
<proteinExistence type="predicted"/>
<keyword evidence="4" id="KW-1185">Reference proteome</keyword>
<feature type="transmembrane region" description="Helical" evidence="2">
    <location>
        <begin position="24"/>
        <end position="44"/>
    </location>
</feature>
<keyword evidence="2" id="KW-1133">Transmembrane helix</keyword>
<evidence type="ECO:0000256" key="1">
    <source>
        <dbReference type="SAM" id="MobiDB-lite"/>
    </source>
</evidence>
<feature type="transmembrane region" description="Helical" evidence="2">
    <location>
        <begin position="98"/>
        <end position="118"/>
    </location>
</feature>
<evidence type="ECO:0000313" key="4">
    <source>
        <dbReference type="Proteomes" id="UP001296993"/>
    </source>
</evidence>
<feature type="compositionally biased region" description="Acidic residues" evidence="1">
    <location>
        <begin position="158"/>
        <end position="168"/>
    </location>
</feature>
<protein>
    <submittedName>
        <fullName evidence="3">Multisubunit Na+/H+ antiporter MnhG subunit</fullName>
    </submittedName>
</protein>
<dbReference type="Proteomes" id="UP001296993">
    <property type="component" value="Unassembled WGS sequence"/>
</dbReference>
<dbReference type="Pfam" id="PF19853">
    <property type="entry name" value="DUF6328"/>
    <property type="match status" value="1"/>
</dbReference>
<accession>A0ABS4X8I7</accession>
<gene>
    <name evidence="3" type="ORF">JOF47_000293</name>
</gene>
<evidence type="ECO:0000313" key="3">
    <source>
        <dbReference type="EMBL" id="MBP2384782.1"/>
    </source>
</evidence>
<dbReference type="InterPro" id="IPR046291">
    <property type="entry name" value="DUF6328"/>
</dbReference>